<evidence type="ECO:0000313" key="1">
    <source>
        <dbReference type="EMBL" id="KJF43564.1"/>
    </source>
</evidence>
<accession>A0A0D8J9Y8</accession>
<keyword evidence="2" id="KW-1185">Reference proteome</keyword>
<gene>
    <name evidence="1" type="ORF">LH29_10585</name>
</gene>
<organism evidence="1 2">
    <name type="scientific">Draconibacterium sediminis</name>
    <dbReference type="NCBI Taxonomy" id="1544798"/>
    <lineage>
        <taxon>Bacteria</taxon>
        <taxon>Pseudomonadati</taxon>
        <taxon>Bacteroidota</taxon>
        <taxon>Bacteroidia</taxon>
        <taxon>Marinilabiliales</taxon>
        <taxon>Prolixibacteraceae</taxon>
        <taxon>Draconibacterium</taxon>
    </lineage>
</organism>
<reference evidence="1 2" key="1">
    <citation type="submission" date="2014-09" db="EMBL/GenBank/DDBJ databases">
        <title>Draft Genome Sequence of Draconibacterium sp. JN14CK-3.</title>
        <authorList>
            <person name="Dong C."/>
            <person name="Lai Q."/>
            <person name="Shao Z."/>
        </authorList>
    </citation>
    <scope>NUCLEOTIDE SEQUENCE [LARGE SCALE GENOMIC DNA]</scope>
    <source>
        <strain evidence="1 2">JN14CK-3</strain>
    </source>
</reference>
<protein>
    <submittedName>
        <fullName evidence="1">Uncharacterized protein</fullName>
    </submittedName>
</protein>
<comment type="caution">
    <text evidence="1">The sequence shown here is derived from an EMBL/GenBank/DDBJ whole genome shotgun (WGS) entry which is preliminary data.</text>
</comment>
<dbReference type="EMBL" id="JRHC01000002">
    <property type="protein sequence ID" value="KJF43564.1"/>
    <property type="molecule type" value="Genomic_DNA"/>
</dbReference>
<sequence length="59" mass="6769">MQIKLKKFTSVDIGNPKFKEVTKFVKNGFDLTAGGKDFLRANDRLQFTSLKKQETLISF</sequence>
<evidence type="ECO:0000313" key="2">
    <source>
        <dbReference type="Proteomes" id="UP000032544"/>
    </source>
</evidence>
<dbReference type="Proteomes" id="UP000032544">
    <property type="component" value="Unassembled WGS sequence"/>
</dbReference>
<dbReference type="AlphaFoldDB" id="A0A0D8J9Y8"/>
<proteinExistence type="predicted"/>
<name>A0A0D8J9Y8_9BACT</name>